<comment type="pathway">
    <text evidence="2 8">Amino-acid biosynthesis; L-valine biosynthesis; L-valine from pyruvate: step 1/4.</text>
</comment>
<proteinExistence type="inferred from homology"/>
<dbReference type="UniPathway" id="UPA00047">
    <property type="reaction ID" value="UER00055"/>
</dbReference>
<accession>A0A212KAV3</accession>
<dbReference type="InterPro" id="IPR039557">
    <property type="entry name" value="AHAS_ACT"/>
</dbReference>
<dbReference type="InterPro" id="IPR045865">
    <property type="entry name" value="ACT-like_dom_sf"/>
</dbReference>
<dbReference type="GO" id="GO:0003984">
    <property type="term" value="F:acetolactate synthase activity"/>
    <property type="evidence" value="ECO:0007669"/>
    <property type="project" value="UniProtKB-UniRule"/>
</dbReference>
<sequence length="164" mass="18052">MAMQRHVLSVLVENEPGVLSRVAGLFSGRGFNIHSLNVAPALEEGVSHMTITTDGDSLILEQIMKQLHKIVSVIKVVDFADIPAVAREMIFVKVQAEGPMRGEILRTVEIFRCKVVDVSPNEMTIEATGDQNKLDAIISLLQRFGIKELARTGAVAMRRSKKTD</sequence>
<evidence type="ECO:0000256" key="6">
    <source>
        <dbReference type="ARBA" id="ARBA00023304"/>
    </source>
</evidence>
<feature type="domain" description="ACT" evidence="9">
    <location>
        <begin position="7"/>
        <end position="81"/>
    </location>
</feature>
<dbReference type="GO" id="GO:0009097">
    <property type="term" value="P:isoleucine biosynthetic process"/>
    <property type="evidence" value="ECO:0007669"/>
    <property type="project" value="UniProtKB-UniRule"/>
</dbReference>
<dbReference type="Pfam" id="PF22629">
    <property type="entry name" value="ACT_AHAS_ss"/>
    <property type="match status" value="1"/>
</dbReference>
<dbReference type="PANTHER" id="PTHR30239:SF0">
    <property type="entry name" value="ACETOLACTATE SYNTHASE SMALL SUBUNIT 1, CHLOROPLASTIC"/>
    <property type="match status" value="1"/>
</dbReference>
<evidence type="ECO:0000256" key="3">
    <source>
        <dbReference type="ARBA" id="ARBA00006341"/>
    </source>
</evidence>
<organism evidence="10">
    <name type="scientific">uncultured Desulfovibrio sp</name>
    <dbReference type="NCBI Taxonomy" id="167968"/>
    <lineage>
        <taxon>Bacteria</taxon>
        <taxon>Pseudomonadati</taxon>
        <taxon>Thermodesulfobacteriota</taxon>
        <taxon>Desulfovibrionia</taxon>
        <taxon>Desulfovibrionales</taxon>
        <taxon>Desulfovibrionaceae</taxon>
        <taxon>Desulfovibrio</taxon>
        <taxon>environmental samples</taxon>
    </lineage>
</organism>
<evidence type="ECO:0000256" key="7">
    <source>
        <dbReference type="ARBA" id="ARBA00048670"/>
    </source>
</evidence>
<dbReference type="SUPFAM" id="SSF55021">
    <property type="entry name" value="ACT-like"/>
    <property type="match status" value="2"/>
</dbReference>
<dbReference type="Gene3D" id="3.30.70.1150">
    <property type="entry name" value="ACT-like. Chain A, domain 2"/>
    <property type="match status" value="1"/>
</dbReference>
<dbReference type="Gene3D" id="3.30.70.260">
    <property type="match status" value="1"/>
</dbReference>
<evidence type="ECO:0000256" key="8">
    <source>
        <dbReference type="RuleBase" id="RU368092"/>
    </source>
</evidence>
<dbReference type="EC" id="2.2.1.6" evidence="8"/>
<dbReference type="PANTHER" id="PTHR30239">
    <property type="entry name" value="ACETOLACTATE SYNTHASE SMALL SUBUNIT"/>
    <property type="match status" value="1"/>
</dbReference>
<keyword evidence="6 8" id="KW-0100">Branched-chain amino acid biosynthesis</keyword>
<dbReference type="InterPro" id="IPR054480">
    <property type="entry name" value="AHAS_small-like_ACT"/>
</dbReference>
<comment type="catalytic activity">
    <reaction evidence="7 8">
        <text>2 pyruvate + H(+) = (2S)-2-acetolactate + CO2</text>
        <dbReference type="Rhea" id="RHEA:25249"/>
        <dbReference type="ChEBI" id="CHEBI:15361"/>
        <dbReference type="ChEBI" id="CHEBI:15378"/>
        <dbReference type="ChEBI" id="CHEBI:16526"/>
        <dbReference type="ChEBI" id="CHEBI:58476"/>
        <dbReference type="EC" id="2.2.1.6"/>
    </reaction>
</comment>
<evidence type="ECO:0000256" key="1">
    <source>
        <dbReference type="ARBA" id="ARBA00004974"/>
    </source>
</evidence>
<dbReference type="CDD" id="cd04878">
    <property type="entry name" value="ACT_AHAS"/>
    <property type="match status" value="1"/>
</dbReference>
<evidence type="ECO:0000256" key="4">
    <source>
        <dbReference type="ARBA" id="ARBA00011744"/>
    </source>
</evidence>
<dbReference type="NCBIfam" id="NF008864">
    <property type="entry name" value="PRK11895.1"/>
    <property type="match status" value="1"/>
</dbReference>
<dbReference type="PROSITE" id="PS51671">
    <property type="entry name" value="ACT"/>
    <property type="match status" value="1"/>
</dbReference>
<dbReference type="GO" id="GO:1990610">
    <property type="term" value="F:acetolactate synthase regulator activity"/>
    <property type="evidence" value="ECO:0007669"/>
    <property type="project" value="UniProtKB-UniRule"/>
</dbReference>
<dbReference type="InterPro" id="IPR027271">
    <property type="entry name" value="Acetolactate_synth/TF_NikR_C"/>
</dbReference>
<keyword evidence="5 8" id="KW-0028">Amino-acid biosynthesis</keyword>
<comment type="function">
    <text evidence="8">Catalyzes the conversion of 2 pyruvate molecules into acetolactate in the first common step of the biosynthetic pathway of the branched-amino acids such as leucine, isoleucine, and valine.</text>
</comment>
<protein>
    <recommendedName>
        <fullName evidence="8">Acetolactate synthase small subunit</fullName>
        <shortName evidence="8">AHAS</shortName>
        <shortName evidence="8">ALS</shortName>
        <ecNumber evidence="8">2.2.1.6</ecNumber>
    </recommendedName>
    <alternativeName>
        <fullName evidence="8">Acetohydroxy-acid synthase small subunit</fullName>
    </alternativeName>
</protein>
<dbReference type="GO" id="GO:0005829">
    <property type="term" value="C:cytosol"/>
    <property type="evidence" value="ECO:0007669"/>
    <property type="project" value="TreeGrafter"/>
</dbReference>
<gene>
    <name evidence="10" type="primary">ilvH</name>
    <name evidence="10" type="ORF">KM92DES2_12567</name>
</gene>
<dbReference type="EMBL" id="FLUP01000001">
    <property type="protein sequence ID" value="SBW08823.1"/>
    <property type="molecule type" value="Genomic_DNA"/>
</dbReference>
<evidence type="ECO:0000259" key="9">
    <source>
        <dbReference type="PROSITE" id="PS51671"/>
    </source>
</evidence>
<dbReference type="AlphaFoldDB" id="A0A212KAV3"/>
<name>A0A212KAV3_9BACT</name>
<dbReference type="Pfam" id="PF10369">
    <property type="entry name" value="ALS_ss_C"/>
    <property type="match status" value="1"/>
</dbReference>
<dbReference type="FunFam" id="3.30.70.260:FF:000001">
    <property type="entry name" value="Acetolactate synthase, small subunit"/>
    <property type="match status" value="1"/>
</dbReference>
<evidence type="ECO:0000313" key="10">
    <source>
        <dbReference type="EMBL" id="SBW08823.1"/>
    </source>
</evidence>
<dbReference type="InterPro" id="IPR002912">
    <property type="entry name" value="ACT_dom"/>
</dbReference>
<dbReference type="InterPro" id="IPR019455">
    <property type="entry name" value="Acetolactate_synth_ssu_C"/>
</dbReference>
<reference evidence="10" key="1">
    <citation type="submission" date="2016-04" db="EMBL/GenBank/DDBJ databases">
        <authorList>
            <person name="Evans L.H."/>
            <person name="Alamgir A."/>
            <person name="Owens N."/>
            <person name="Weber N.D."/>
            <person name="Virtaneva K."/>
            <person name="Barbian K."/>
            <person name="Babar A."/>
            <person name="Rosenke K."/>
        </authorList>
    </citation>
    <scope>NUCLEOTIDE SEQUENCE</scope>
    <source>
        <strain evidence="10">92-2</strain>
    </source>
</reference>
<evidence type="ECO:0000256" key="5">
    <source>
        <dbReference type="ARBA" id="ARBA00022605"/>
    </source>
</evidence>
<comment type="similarity">
    <text evidence="3 8">Belongs to the acetolactate synthase small subunit family.</text>
</comment>
<evidence type="ECO:0000256" key="2">
    <source>
        <dbReference type="ARBA" id="ARBA00005025"/>
    </source>
</evidence>
<dbReference type="UniPathway" id="UPA00049">
    <property type="reaction ID" value="UER00059"/>
</dbReference>
<comment type="subunit">
    <text evidence="4 8">Dimer of large and small chains.</text>
</comment>
<dbReference type="FunFam" id="3.30.70.1150:FF:000001">
    <property type="entry name" value="Acetolactate synthase small subunit"/>
    <property type="match status" value="1"/>
</dbReference>
<dbReference type="InterPro" id="IPR004789">
    <property type="entry name" value="Acetalactate_synth_ssu"/>
</dbReference>
<comment type="pathway">
    <text evidence="1 8">Amino-acid biosynthesis; L-isoleucine biosynthesis; L-isoleucine from 2-oxobutanoate: step 1/4.</text>
</comment>
<keyword evidence="8 10" id="KW-0808">Transferase</keyword>
<dbReference type="GO" id="GO:0009099">
    <property type="term" value="P:L-valine biosynthetic process"/>
    <property type="evidence" value="ECO:0007669"/>
    <property type="project" value="UniProtKB-UniRule"/>
</dbReference>
<dbReference type="NCBIfam" id="TIGR00119">
    <property type="entry name" value="acolac_sm"/>
    <property type="match status" value="1"/>
</dbReference>